<dbReference type="AlphaFoldDB" id="A0A2R6NWS9"/>
<reference evidence="4 5" key="1">
    <citation type="submission" date="2018-02" db="EMBL/GenBank/DDBJ databases">
        <title>Genome sequence of the basidiomycete white-rot fungus Phlebia centrifuga.</title>
        <authorList>
            <person name="Granchi Z."/>
            <person name="Peng M."/>
            <person name="de Vries R.P."/>
            <person name="Hilden K."/>
            <person name="Makela M.R."/>
            <person name="Grigoriev I."/>
            <person name="Riley R."/>
        </authorList>
    </citation>
    <scope>NUCLEOTIDE SEQUENCE [LARGE SCALE GENOMIC DNA]</scope>
    <source>
        <strain evidence="4 5">FBCC195</strain>
    </source>
</reference>
<organism evidence="4 5">
    <name type="scientific">Hermanssonia centrifuga</name>
    <dbReference type="NCBI Taxonomy" id="98765"/>
    <lineage>
        <taxon>Eukaryota</taxon>
        <taxon>Fungi</taxon>
        <taxon>Dikarya</taxon>
        <taxon>Basidiomycota</taxon>
        <taxon>Agaricomycotina</taxon>
        <taxon>Agaricomycetes</taxon>
        <taxon>Polyporales</taxon>
        <taxon>Meruliaceae</taxon>
        <taxon>Hermanssonia</taxon>
    </lineage>
</organism>
<dbReference type="SUPFAM" id="SSF50129">
    <property type="entry name" value="GroES-like"/>
    <property type="match status" value="1"/>
</dbReference>
<evidence type="ECO:0000259" key="3">
    <source>
        <dbReference type="Pfam" id="PF16884"/>
    </source>
</evidence>
<dbReference type="EMBL" id="MLYV02000733">
    <property type="protein sequence ID" value="PSR78624.1"/>
    <property type="molecule type" value="Genomic_DNA"/>
</dbReference>
<dbReference type="SUPFAM" id="SSF51735">
    <property type="entry name" value="NAD(P)-binding Rossmann-fold domains"/>
    <property type="match status" value="1"/>
</dbReference>
<comment type="caution">
    <text evidence="4">The sequence shown here is derived from an EMBL/GenBank/DDBJ whole genome shotgun (WGS) entry which is preliminary data.</text>
</comment>
<gene>
    <name evidence="4" type="ORF">PHLCEN_2v7371</name>
</gene>
<dbReference type="OrthoDB" id="809632at2759"/>
<evidence type="ECO:0000259" key="2">
    <source>
        <dbReference type="Pfam" id="PF00107"/>
    </source>
</evidence>
<dbReference type="Gene3D" id="3.90.180.10">
    <property type="entry name" value="Medium-chain alcohol dehydrogenases, catalytic domain"/>
    <property type="match status" value="1"/>
</dbReference>
<evidence type="ECO:0000313" key="4">
    <source>
        <dbReference type="EMBL" id="PSR78624.1"/>
    </source>
</evidence>
<dbReference type="PANTHER" id="PTHR43205:SF7">
    <property type="entry name" value="PROSTAGLANDIN REDUCTASE 1"/>
    <property type="match status" value="1"/>
</dbReference>
<protein>
    <recommendedName>
        <fullName evidence="6">Enoyl reductase (ER) domain-containing protein</fullName>
    </recommendedName>
</protein>
<evidence type="ECO:0000313" key="5">
    <source>
        <dbReference type="Proteomes" id="UP000186601"/>
    </source>
</evidence>
<keyword evidence="1" id="KW-0560">Oxidoreductase</keyword>
<dbReference type="Pfam" id="PF16884">
    <property type="entry name" value="ADH_N_2"/>
    <property type="match status" value="1"/>
</dbReference>
<evidence type="ECO:0000256" key="1">
    <source>
        <dbReference type="ARBA" id="ARBA00023002"/>
    </source>
</evidence>
<sequence>MAIVKNGTVIYAEHPMDHIVSGVTTKYIEDDIDLDNVPLNGGVLIKTIALSSDPYMRYRMRDPSIPMFCPVIPLGQPIDNFGVGTIIRSEDPAYKPGDFVEGYINFQEYSVWPGPPEQQHGLRYLNKLDRAPGLPATIYTGTLGLAGKSAFSAYDVFAKEKSLESKVLFVSGAAGPVGTFVVEYARICNPKLKIIGSAGSAEKVEIMKQIGCDVTINYKEQDTAEILKEHGPIDIYWDNTSGPTLDAALKNMSHFGLIIACGAISAASNNGEGSIVRNFEEIFQRSITVRGFLYRRGESAKVLPEFYDKITKLVLEGKITSREHRFNGLREAGEALESVHSGKNTGKAIIVVKDE</sequence>
<dbReference type="InterPro" id="IPR013149">
    <property type="entry name" value="ADH-like_C"/>
</dbReference>
<name>A0A2R6NWS9_9APHY</name>
<dbReference type="InterPro" id="IPR036291">
    <property type="entry name" value="NAD(P)-bd_dom_sf"/>
</dbReference>
<dbReference type="Pfam" id="PF00107">
    <property type="entry name" value="ADH_zinc_N"/>
    <property type="match status" value="1"/>
</dbReference>
<accession>A0A2R6NWS9</accession>
<dbReference type="GO" id="GO:0016628">
    <property type="term" value="F:oxidoreductase activity, acting on the CH-CH group of donors, NAD or NADP as acceptor"/>
    <property type="evidence" value="ECO:0007669"/>
    <property type="project" value="InterPro"/>
</dbReference>
<dbReference type="InterPro" id="IPR041694">
    <property type="entry name" value="ADH_N_2"/>
</dbReference>
<keyword evidence="5" id="KW-1185">Reference proteome</keyword>
<dbReference type="InterPro" id="IPR045010">
    <property type="entry name" value="MDR_fam"/>
</dbReference>
<evidence type="ECO:0008006" key="6">
    <source>
        <dbReference type="Google" id="ProtNLM"/>
    </source>
</evidence>
<dbReference type="Proteomes" id="UP000186601">
    <property type="component" value="Unassembled WGS sequence"/>
</dbReference>
<feature type="domain" description="Alcohol dehydrogenase-like C-terminal" evidence="2">
    <location>
        <begin position="176"/>
        <end position="302"/>
    </location>
</feature>
<dbReference type="Gene3D" id="3.40.50.720">
    <property type="entry name" value="NAD(P)-binding Rossmann-like Domain"/>
    <property type="match status" value="1"/>
</dbReference>
<feature type="domain" description="Oxidoreductase N-terminal" evidence="3">
    <location>
        <begin position="38"/>
        <end position="114"/>
    </location>
</feature>
<dbReference type="PANTHER" id="PTHR43205">
    <property type="entry name" value="PROSTAGLANDIN REDUCTASE"/>
    <property type="match status" value="1"/>
</dbReference>
<proteinExistence type="predicted"/>
<dbReference type="InterPro" id="IPR011032">
    <property type="entry name" value="GroES-like_sf"/>
</dbReference>
<dbReference type="CDD" id="cd05288">
    <property type="entry name" value="PGDH"/>
    <property type="match status" value="1"/>
</dbReference>